<accession>A0A3Q7IJF0</accession>
<dbReference type="AlphaFoldDB" id="A0A3Q7IJF0"/>
<reference evidence="1" key="1">
    <citation type="journal article" date="2012" name="Nature">
        <title>The tomato genome sequence provides insights into fleshy fruit evolution.</title>
        <authorList>
            <consortium name="Tomato Genome Consortium"/>
        </authorList>
    </citation>
    <scope>NUCLEOTIDE SEQUENCE [LARGE SCALE GENOMIC DNA]</scope>
    <source>
        <strain evidence="1">cv. Heinz 1706</strain>
    </source>
</reference>
<name>A0A3Q7IJF0_SOLLC</name>
<evidence type="ECO:0000313" key="2">
    <source>
        <dbReference type="Proteomes" id="UP000004994"/>
    </source>
</evidence>
<dbReference type="InParanoid" id="A0A3Q7IJF0"/>
<dbReference type="Proteomes" id="UP000004994">
    <property type="component" value="Chromosome 10"/>
</dbReference>
<organism evidence="1">
    <name type="scientific">Solanum lycopersicum</name>
    <name type="common">Tomato</name>
    <name type="synonym">Lycopersicon esculentum</name>
    <dbReference type="NCBI Taxonomy" id="4081"/>
    <lineage>
        <taxon>Eukaryota</taxon>
        <taxon>Viridiplantae</taxon>
        <taxon>Streptophyta</taxon>
        <taxon>Embryophyta</taxon>
        <taxon>Tracheophyta</taxon>
        <taxon>Spermatophyta</taxon>
        <taxon>Magnoliopsida</taxon>
        <taxon>eudicotyledons</taxon>
        <taxon>Gunneridae</taxon>
        <taxon>Pentapetalae</taxon>
        <taxon>asterids</taxon>
        <taxon>lamiids</taxon>
        <taxon>Solanales</taxon>
        <taxon>Solanaceae</taxon>
        <taxon>Solanoideae</taxon>
        <taxon>Solaneae</taxon>
        <taxon>Solanum</taxon>
        <taxon>Solanum subgen. Lycopersicon</taxon>
    </lineage>
</organism>
<evidence type="ECO:0000313" key="1">
    <source>
        <dbReference type="EnsemblPlants" id="Solyc10g078173.1.1"/>
    </source>
</evidence>
<dbReference type="EnsemblPlants" id="Solyc10g078173.1.1">
    <property type="protein sequence ID" value="Solyc10g078173.1.1"/>
    <property type="gene ID" value="Solyc10g078173.1"/>
</dbReference>
<dbReference type="Gramene" id="Solyc10g078173.1.1">
    <property type="protein sequence ID" value="Solyc10g078173.1.1"/>
    <property type="gene ID" value="Solyc10g078173.1"/>
</dbReference>
<sequence length="103" mass="12133">MFIQDFKFMSCRPNLNEFWTNYIYKFIGSLLNSVERSIVASIKRRSEGTNRMGSEIPMWLFDFCSLLYANLMTFYPRKNNSLRIHTLKKLPLACTFVVAVVFT</sequence>
<reference evidence="1" key="2">
    <citation type="submission" date="2019-01" db="UniProtKB">
        <authorList>
            <consortium name="EnsemblPlants"/>
        </authorList>
    </citation>
    <scope>IDENTIFICATION</scope>
    <source>
        <strain evidence="1">cv. Heinz 1706</strain>
    </source>
</reference>
<protein>
    <submittedName>
        <fullName evidence="1">Uncharacterized protein</fullName>
    </submittedName>
</protein>
<proteinExistence type="predicted"/>
<keyword evidence="2" id="KW-1185">Reference proteome</keyword>